<feature type="domain" description="Rab-GAP TBC" evidence="2">
    <location>
        <begin position="938"/>
        <end position="1117"/>
    </location>
</feature>
<feature type="region of interest" description="Disordered" evidence="1">
    <location>
        <begin position="466"/>
        <end position="488"/>
    </location>
</feature>
<comment type="caution">
    <text evidence="3">The sequence shown here is derived from an EMBL/GenBank/DDBJ whole genome shotgun (WGS) entry which is preliminary data.</text>
</comment>
<dbReference type="InParanoid" id="A0A1Y1UC24"/>
<gene>
    <name evidence="3" type="ORF">BD324DRAFT_682365</name>
</gene>
<dbReference type="InterPro" id="IPR050302">
    <property type="entry name" value="Rab_GAP_TBC_domain"/>
</dbReference>
<feature type="compositionally biased region" description="Pro residues" evidence="1">
    <location>
        <begin position="476"/>
        <end position="486"/>
    </location>
</feature>
<accession>A0A1Y1UC24</accession>
<feature type="region of interest" description="Disordered" evidence="1">
    <location>
        <begin position="343"/>
        <end position="447"/>
    </location>
</feature>
<dbReference type="InterPro" id="IPR035969">
    <property type="entry name" value="Rab-GAP_TBC_sf"/>
</dbReference>
<dbReference type="GO" id="GO:0005096">
    <property type="term" value="F:GTPase activator activity"/>
    <property type="evidence" value="ECO:0007669"/>
    <property type="project" value="TreeGrafter"/>
</dbReference>
<feature type="compositionally biased region" description="Low complexity" evidence="1">
    <location>
        <begin position="735"/>
        <end position="746"/>
    </location>
</feature>
<dbReference type="PANTHER" id="PTHR47219:SF9">
    <property type="entry name" value="GTPASE ACTIVATING PROTEIN AND CENTROSOME-ASSOCIATED, ISOFORM B"/>
    <property type="match status" value="1"/>
</dbReference>
<dbReference type="InterPro" id="IPR000195">
    <property type="entry name" value="Rab-GAP-TBC_dom"/>
</dbReference>
<feature type="region of interest" description="Disordered" evidence="1">
    <location>
        <begin position="225"/>
        <end position="280"/>
    </location>
</feature>
<dbReference type="Pfam" id="PF00566">
    <property type="entry name" value="RabGAP-TBC"/>
    <property type="match status" value="1"/>
</dbReference>
<dbReference type="PANTHER" id="PTHR47219">
    <property type="entry name" value="RAB GTPASE-ACTIVATING PROTEIN 1-LIKE"/>
    <property type="match status" value="1"/>
</dbReference>
<dbReference type="Proteomes" id="UP000193218">
    <property type="component" value="Unassembled WGS sequence"/>
</dbReference>
<feature type="region of interest" description="Disordered" evidence="1">
    <location>
        <begin position="114"/>
        <end position="164"/>
    </location>
</feature>
<name>A0A1Y1UC24_9TREE</name>
<reference evidence="3 4" key="1">
    <citation type="submission" date="2017-03" db="EMBL/GenBank/DDBJ databases">
        <title>Widespread Adenine N6-methylation of Active Genes in Fungi.</title>
        <authorList>
            <consortium name="DOE Joint Genome Institute"/>
            <person name="Mondo S.J."/>
            <person name="Dannebaum R.O."/>
            <person name="Kuo R.C."/>
            <person name="Louie K.B."/>
            <person name="Bewick A.J."/>
            <person name="Labutti K."/>
            <person name="Haridas S."/>
            <person name="Kuo A."/>
            <person name="Salamov A."/>
            <person name="Ahrendt S.R."/>
            <person name="Lau R."/>
            <person name="Bowen B.P."/>
            <person name="Lipzen A."/>
            <person name="Sullivan W."/>
            <person name="Andreopoulos W.B."/>
            <person name="Clum A."/>
            <person name="Lindquist E."/>
            <person name="Daum C."/>
            <person name="Northen T.R."/>
            <person name="Ramamoorthy G."/>
            <person name="Schmitz R.J."/>
            <person name="Gryganskyi A."/>
            <person name="Culley D."/>
            <person name="Magnuson J."/>
            <person name="James T.Y."/>
            <person name="O'Malley M.A."/>
            <person name="Stajich J.E."/>
            <person name="Spatafora J.W."/>
            <person name="Visel A."/>
            <person name="Grigoriev I.V."/>
        </authorList>
    </citation>
    <scope>NUCLEOTIDE SEQUENCE [LARGE SCALE GENOMIC DNA]</scope>
    <source>
        <strain evidence="3 4">NRRL Y-17943</strain>
    </source>
</reference>
<feature type="compositionally biased region" description="Polar residues" evidence="1">
    <location>
        <begin position="759"/>
        <end position="775"/>
    </location>
</feature>
<evidence type="ECO:0000313" key="3">
    <source>
        <dbReference type="EMBL" id="ORX35590.1"/>
    </source>
</evidence>
<organism evidence="3 4">
    <name type="scientific">Kockovaella imperatae</name>
    <dbReference type="NCBI Taxonomy" id="4999"/>
    <lineage>
        <taxon>Eukaryota</taxon>
        <taxon>Fungi</taxon>
        <taxon>Dikarya</taxon>
        <taxon>Basidiomycota</taxon>
        <taxon>Agaricomycotina</taxon>
        <taxon>Tremellomycetes</taxon>
        <taxon>Tremellales</taxon>
        <taxon>Cuniculitremaceae</taxon>
        <taxon>Kockovaella</taxon>
    </lineage>
</organism>
<dbReference type="OrthoDB" id="159449at2759"/>
<dbReference type="Gene3D" id="1.10.472.80">
    <property type="entry name" value="Ypt/Rab-GAP domain of gyp1p, domain 3"/>
    <property type="match status" value="1"/>
</dbReference>
<feature type="compositionally biased region" description="Polar residues" evidence="1">
    <location>
        <begin position="626"/>
        <end position="635"/>
    </location>
</feature>
<dbReference type="SUPFAM" id="SSF47923">
    <property type="entry name" value="Ypt/Rab-GAP domain of gyp1p"/>
    <property type="match status" value="2"/>
</dbReference>
<feature type="compositionally biased region" description="Pro residues" evidence="1">
    <location>
        <begin position="417"/>
        <end position="431"/>
    </location>
</feature>
<feature type="region of interest" description="Disordered" evidence="1">
    <location>
        <begin position="614"/>
        <end position="679"/>
    </location>
</feature>
<dbReference type="STRING" id="4999.A0A1Y1UC24"/>
<evidence type="ECO:0000256" key="1">
    <source>
        <dbReference type="SAM" id="MobiDB-lite"/>
    </source>
</evidence>
<evidence type="ECO:0000313" key="4">
    <source>
        <dbReference type="Proteomes" id="UP000193218"/>
    </source>
</evidence>
<keyword evidence="4" id="KW-1185">Reference proteome</keyword>
<proteinExistence type="predicted"/>
<feature type="compositionally biased region" description="Low complexity" evidence="1">
    <location>
        <begin position="783"/>
        <end position="799"/>
    </location>
</feature>
<dbReference type="GeneID" id="33560957"/>
<dbReference type="Gene3D" id="1.10.8.270">
    <property type="entry name" value="putative rabgap domain of human tbc1 domain family member 14 like domains"/>
    <property type="match status" value="1"/>
</dbReference>
<dbReference type="RefSeq" id="XP_021869754.1">
    <property type="nucleotide sequence ID" value="XM_022019148.1"/>
</dbReference>
<dbReference type="GO" id="GO:0031267">
    <property type="term" value="F:small GTPase binding"/>
    <property type="evidence" value="ECO:0007669"/>
    <property type="project" value="TreeGrafter"/>
</dbReference>
<feature type="compositionally biased region" description="Basic and acidic residues" evidence="1">
    <location>
        <begin position="373"/>
        <end position="389"/>
    </location>
</feature>
<feature type="region of interest" description="Disordered" evidence="1">
    <location>
        <begin position="712"/>
        <end position="817"/>
    </location>
</feature>
<dbReference type="AlphaFoldDB" id="A0A1Y1UC24"/>
<feature type="region of interest" description="Disordered" evidence="1">
    <location>
        <begin position="519"/>
        <end position="579"/>
    </location>
</feature>
<dbReference type="SMART" id="SM00164">
    <property type="entry name" value="TBC"/>
    <property type="match status" value="1"/>
</dbReference>
<protein>
    <submittedName>
        <fullName evidence="3">Rab-GTPase-TBC domain-domain-containing protein</fullName>
    </submittedName>
</protein>
<sequence length="1189" mass="127589">MSYIDPRELNDLASFAVNGGLGRGVATSDCVAESPDQLMFISGDELVLLRELDEVDLASCEGVVGWVKKGLVAFERTSAAAAGAAVSVSASSPGETTPKSSLEVSLREDLPRTILIAPSPSPPRASRLLPSDQPDHLDPSPPQDLKRVSGPFELESPQQSPNIDHDRFSIQQAAATLAEASQPMETLAQSRPESQIEIEVNRESVFSVASSEMYGGIGGFMMGTGGSEDSHETNDFGVSPVTTSVETPFPAHSDPPSPSVIHADQSKRSSTPDDEDMDDEEWDIYDQYARESMYAPLKRMSLAARRASKKADARESMAAFEGLGAVHAARAALEGGSVPKVTVDTSLDPVTPRQAARNPIPSPLTGRSIATELRLRIQREREAAEKQSEKMGSVPEPPVRTTSVEETQSSPAEESLPSPPQTNDVPPPFSPVDPIGLQTEAPVQSEADTFMPTEESVVLDTPAAPEIVTFTGPSPGDSPAPEPMNIPEPLLASPMLLQSPQLDSKPKLEAPADIVLPDNVLLAPRPPRSASPRLAGPPNHTPTYISKHIHAPWTPDTPASPHSITATRQAVEAAKEGKRARGLTLVGRIDADLRGAKGPVPITFVVGEPDDQIRSPLGLGLPPVNNGRTSPVTPEQRSRSPLFGGAPPPPPMPDDIKDIRLAPSRFPTPKRSFTSPIAPEPEVVAEVDAAAGPRPGFIAARPRSRSFSVAMAKAVGRPKKETPPAIHTDVMPVLPTTNSPSSPGTSKLRLLGTGRKSPKASSPNTPVSGTVSHHSTPGGMEMRPPSGRSSSFSFASKTSKTPRKASRALPSPVSHKDFEDTVNAGGMDFELVQPRKPFPLSPTTVNTLGITTPKSEEMDKATLASASSVGSLSTRVALPETDEWGFIKGKMVTPEIFQSRSAPVDHRAAEARWLAVIGSTVPSGGPSKKVKKYVSEGGVPGSLRGKVWSWFLNALSTGMYDKMVSEGRRTSSDQQIERDIARIWSDHSLFCNSSLPGFVDLQSVLRAHLAASGSTYSTPMCHLAGTMLIHSVAEDAFSLLGGLMENVLREYYSTGINIDAGVFDVVLRGSEKDLAAMFKQVGLKSGEFLETWYKQLFIRCLPWPTALRVIDVVVAEGPRFLLIASLTILTLSRDRLLALPHTKSAILEYLEHLPQDSLLLPENFMKATERVKFKDDDWKRLRVGVEKEL</sequence>
<dbReference type="PROSITE" id="PS50086">
    <property type="entry name" value="TBC_RABGAP"/>
    <property type="match status" value="1"/>
</dbReference>
<evidence type="ECO:0000259" key="2">
    <source>
        <dbReference type="PROSITE" id="PS50086"/>
    </source>
</evidence>
<dbReference type="EMBL" id="NBSH01000010">
    <property type="protein sequence ID" value="ORX35590.1"/>
    <property type="molecule type" value="Genomic_DNA"/>
</dbReference>